<comment type="caution">
    <text evidence="2">The sequence shown here is derived from an EMBL/GenBank/DDBJ whole genome shotgun (WGS) entry which is preliminary data.</text>
</comment>
<organism evidence="2 3">
    <name type="scientific">Streptomyces xantholiticus</name>
    <dbReference type="NCBI Taxonomy" id="68285"/>
    <lineage>
        <taxon>Bacteria</taxon>
        <taxon>Bacillati</taxon>
        <taxon>Actinomycetota</taxon>
        <taxon>Actinomycetes</taxon>
        <taxon>Kitasatosporales</taxon>
        <taxon>Streptomycetaceae</taxon>
        <taxon>Streptomyces</taxon>
    </lineage>
</organism>
<dbReference type="InterPro" id="IPR045713">
    <property type="entry name" value="DUF6069"/>
</dbReference>
<feature type="transmembrane region" description="Helical" evidence="1">
    <location>
        <begin position="21"/>
        <end position="43"/>
    </location>
</feature>
<feature type="transmembrane region" description="Helical" evidence="1">
    <location>
        <begin position="63"/>
        <end position="83"/>
    </location>
</feature>
<gene>
    <name evidence="2" type="ORF">ABT276_11830</name>
</gene>
<keyword evidence="1" id="KW-0812">Transmembrane</keyword>
<dbReference type="EMBL" id="JBEPBX010000008">
    <property type="protein sequence ID" value="MER6614048.1"/>
    <property type="molecule type" value="Genomic_DNA"/>
</dbReference>
<feature type="transmembrane region" description="Helical" evidence="1">
    <location>
        <begin position="95"/>
        <end position="112"/>
    </location>
</feature>
<dbReference type="RefSeq" id="WP_351975972.1">
    <property type="nucleotide sequence ID" value="NZ_JBEPBX010000008.1"/>
</dbReference>
<accession>A0ABV1UTC5</accession>
<sequence>MATASSAPRPSARRLTETNARVLRLAAIGIALVANLAYMLVLTDVAGYDLRAPAVFGRPAQSVPISMVIAASVVPPLLGWALLELLERFVPRQATVIWEALTALVFVASLPYNGAGVTMSDQLLLALMHLIVGAAVIPVFVITSLRRS</sequence>
<reference evidence="2 3" key="1">
    <citation type="submission" date="2024-06" db="EMBL/GenBank/DDBJ databases">
        <title>The Natural Products Discovery Center: Release of the First 8490 Sequenced Strains for Exploring Actinobacteria Biosynthetic Diversity.</title>
        <authorList>
            <person name="Kalkreuter E."/>
            <person name="Kautsar S.A."/>
            <person name="Yang D."/>
            <person name="Bader C.D."/>
            <person name="Teijaro C.N."/>
            <person name="Fluegel L."/>
            <person name="Davis C.M."/>
            <person name="Simpson J.R."/>
            <person name="Lauterbach L."/>
            <person name="Steele A.D."/>
            <person name="Gui C."/>
            <person name="Meng S."/>
            <person name="Li G."/>
            <person name="Viehrig K."/>
            <person name="Ye F."/>
            <person name="Su P."/>
            <person name="Kiefer A.F."/>
            <person name="Nichols A."/>
            <person name="Cepeda A.J."/>
            <person name="Yan W."/>
            <person name="Fan B."/>
            <person name="Jiang Y."/>
            <person name="Adhikari A."/>
            <person name="Zheng C.-J."/>
            <person name="Schuster L."/>
            <person name="Cowan T.M."/>
            <person name="Smanski M.J."/>
            <person name="Chevrette M.G."/>
            <person name="De Carvalho L.P.S."/>
            <person name="Shen B."/>
        </authorList>
    </citation>
    <scope>NUCLEOTIDE SEQUENCE [LARGE SCALE GENOMIC DNA]</scope>
    <source>
        <strain evidence="2 3">NPDC000837</strain>
    </source>
</reference>
<protein>
    <submittedName>
        <fullName evidence="2">DUF6069 family protein</fullName>
    </submittedName>
</protein>
<proteinExistence type="predicted"/>
<dbReference type="Pfam" id="PF19545">
    <property type="entry name" value="DUF6069"/>
    <property type="match status" value="1"/>
</dbReference>
<evidence type="ECO:0000313" key="3">
    <source>
        <dbReference type="Proteomes" id="UP001445472"/>
    </source>
</evidence>
<keyword evidence="3" id="KW-1185">Reference proteome</keyword>
<name>A0ABV1UTC5_9ACTN</name>
<evidence type="ECO:0000256" key="1">
    <source>
        <dbReference type="SAM" id="Phobius"/>
    </source>
</evidence>
<feature type="transmembrane region" description="Helical" evidence="1">
    <location>
        <begin position="124"/>
        <end position="145"/>
    </location>
</feature>
<keyword evidence="1" id="KW-0472">Membrane</keyword>
<dbReference type="Proteomes" id="UP001445472">
    <property type="component" value="Unassembled WGS sequence"/>
</dbReference>
<evidence type="ECO:0000313" key="2">
    <source>
        <dbReference type="EMBL" id="MER6614048.1"/>
    </source>
</evidence>
<keyword evidence="1" id="KW-1133">Transmembrane helix</keyword>